<comment type="caution">
    <text evidence="1">The sequence shown here is derived from an EMBL/GenBank/DDBJ whole genome shotgun (WGS) entry which is preliminary data.</text>
</comment>
<gene>
    <name evidence="1" type="ORF">KC729_13600</name>
</gene>
<reference evidence="1" key="2">
    <citation type="journal article" date="2021" name="Microbiome">
        <title>Successional dynamics and alternative stable states in a saline activated sludge microbial community over 9 years.</title>
        <authorList>
            <person name="Wang Y."/>
            <person name="Ye J."/>
            <person name="Ju F."/>
            <person name="Liu L."/>
            <person name="Boyd J.A."/>
            <person name="Deng Y."/>
            <person name="Parks D.H."/>
            <person name="Jiang X."/>
            <person name="Yin X."/>
            <person name="Woodcroft B.J."/>
            <person name="Tyson G.W."/>
            <person name="Hugenholtz P."/>
            <person name="Polz M.F."/>
            <person name="Zhang T."/>
        </authorList>
    </citation>
    <scope>NUCLEOTIDE SEQUENCE</scope>
    <source>
        <strain evidence="1">HKST-UBA01</strain>
    </source>
</reference>
<sequence length="141" mass="15087">MTAARPQSNSRSAPQVRRWTWICVAASLVVPGLARAYQSFSEDFTTTTYEDTDQTTANWNTAQGVLQLPTFPLSLNGSTDTPDIANDLTIAGDYAYVADRNSGLQVIDISDPASPVLVGTLDTPHQAEGVSVDGDYAFVAD</sequence>
<protein>
    <submittedName>
        <fullName evidence="1">Uncharacterized protein</fullName>
    </submittedName>
</protein>
<name>A0A956LZZ3_UNCEI</name>
<dbReference type="SUPFAM" id="SSF75011">
    <property type="entry name" value="3-carboxy-cis,cis-mucoante lactonizing enzyme"/>
    <property type="match status" value="1"/>
</dbReference>
<dbReference type="Pfam" id="PF08309">
    <property type="entry name" value="LVIVD"/>
    <property type="match status" value="2"/>
</dbReference>
<feature type="non-terminal residue" evidence="1">
    <location>
        <position position="141"/>
    </location>
</feature>
<proteinExistence type="predicted"/>
<reference evidence="1" key="1">
    <citation type="submission" date="2020-04" db="EMBL/GenBank/DDBJ databases">
        <authorList>
            <person name="Zhang T."/>
        </authorList>
    </citation>
    <scope>NUCLEOTIDE SEQUENCE</scope>
    <source>
        <strain evidence="1">HKST-UBA01</strain>
    </source>
</reference>
<dbReference type="InterPro" id="IPR013211">
    <property type="entry name" value="LVIVD"/>
</dbReference>
<evidence type="ECO:0000313" key="1">
    <source>
        <dbReference type="EMBL" id="MCA9728719.1"/>
    </source>
</evidence>
<dbReference type="AlphaFoldDB" id="A0A956LZZ3"/>
<accession>A0A956LZZ3</accession>
<dbReference type="EMBL" id="JAGQHR010000458">
    <property type="protein sequence ID" value="MCA9728719.1"/>
    <property type="molecule type" value="Genomic_DNA"/>
</dbReference>
<evidence type="ECO:0000313" key="2">
    <source>
        <dbReference type="Proteomes" id="UP000697710"/>
    </source>
</evidence>
<organism evidence="1 2">
    <name type="scientific">Eiseniibacteriota bacterium</name>
    <dbReference type="NCBI Taxonomy" id="2212470"/>
    <lineage>
        <taxon>Bacteria</taxon>
        <taxon>Candidatus Eiseniibacteriota</taxon>
    </lineage>
</organism>
<dbReference type="Proteomes" id="UP000697710">
    <property type="component" value="Unassembled WGS sequence"/>
</dbReference>